<evidence type="ECO:0000313" key="2">
    <source>
        <dbReference type="Proteomes" id="UP001168821"/>
    </source>
</evidence>
<dbReference type="InterPro" id="IPR036691">
    <property type="entry name" value="Endo/exonu/phosph_ase_sf"/>
</dbReference>
<gene>
    <name evidence="1" type="ORF">Zmor_021657</name>
</gene>
<dbReference type="AlphaFoldDB" id="A0AA38MB54"/>
<dbReference type="Gene3D" id="3.60.10.10">
    <property type="entry name" value="Endonuclease/exonuclease/phosphatase"/>
    <property type="match status" value="1"/>
</dbReference>
<proteinExistence type="predicted"/>
<protein>
    <recommendedName>
        <fullName evidence="3">Reverse transcriptase</fullName>
    </recommendedName>
</protein>
<reference evidence="1" key="1">
    <citation type="journal article" date="2023" name="G3 (Bethesda)">
        <title>Whole genome assemblies of Zophobas morio and Tenebrio molitor.</title>
        <authorList>
            <person name="Kaur S."/>
            <person name="Stinson S.A."/>
            <person name="diCenzo G.C."/>
        </authorList>
    </citation>
    <scope>NUCLEOTIDE SEQUENCE</scope>
    <source>
        <strain evidence="1">QUZm001</strain>
    </source>
</reference>
<organism evidence="1 2">
    <name type="scientific">Zophobas morio</name>
    <dbReference type="NCBI Taxonomy" id="2755281"/>
    <lineage>
        <taxon>Eukaryota</taxon>
        <taxon>Metazoa</taxon>
        <taxon>Ecdysozoa</taxon>
        <taxon>Arthropoda</taxon>
        <taxon>Hexapoda</taxon>
        <taxon>Insecta</taxon>
        <taxon>Pterygota</taxon>
        <taxon>Neoptera</taxon>
        <taxon>Endopterygota</taxon>
        <taxon>Coleoptera</taxon>
        <taxon>Polyphaga</taxon>
        <taxon>Cucujiformia</taxon>
        <taxon>Tenebrionidae</taxon>
        <taxon>Zophobas</taxon>
    </lineage>
</organism>
<evidence type="ECO:0000313" key="1">
    <source>
        <dbReference type="EMBL" id="KAJ3649943.1"/>
    </source>
</evidence>
<keyword evidence="2" id="KW-1185">Reference proteome</keyword>
<dbReference type="Proteomes" id="UP001168821">
    <property type="component" value="Unassembled WGS sequence"/>
</dbReference>
<evidence type="ECO:0008006" key="3">
    <source>
        <dbReference type="Google" id="ProtNLM"/>
    </source>
</evidence>
<accession>A0AA38MB54</accession>
<dbReference type="EMBL" id="JALNTZ010000006">
    <property type="protein sequence ID" value="KAJ3649943.1"/>
    <property type="molecule type" value="Genomic_DNA"/>
</dbReference>
<comment type="caution">
    <text evidence="1">The sequence shown here is derived from an EMBL/GenBank/DDBJ whole genome shotgun (WGS) entry which is preliminary data.</text>
</comment>
<name>A0AA38MB54_9CUCU</name>
<sequence>MICAGVFVGFFLDFFHMNICFGHRESSILRRWPNHTRILLSIRSITVSVADIMFLIWTPIPSPPCGIELDLEVLNRRSDLFTFSGPMGESDIDVTVANCGWLERFMFDTWEVKKDWGVSDHNCLLIGVESMRGKFKAKIKKRRGWSLGNVNWETFRSELGREAYMTSPESFARLPGREQLESLYGWISIAGDKKFKRTSCESTKKWQLTCKRERHLDGNERCRFEYQGLLKQYKKAIKETKVLWWGNFVRFVGNTDPWVAVYKLCRSEKNEGLVGVWDGDRKTETWRDTVEVLLREFFPLTFP</sequence>